<evidence type="ECO:0000259" key="1">
    <source>
        <dbReference type="SMART" id="SM00418"/>
    </source>
</evidence>
<dbReference type="SMART" id="SM00418">
    <property type="entry name" value="HTH_ARSR"/>
    <property type="match status" value="1"/>
</dbReference>
<dbReference type="Pfam" id="PF12840">
    <property type="entry name" value="HTH_20"/>
    <property type="match status" value="1"/>
</dbReference>
<comment type="caution">
    <text evidence="2">The sequence shown here is derived from an EMBL/GenBank/DDBJ whole genome shotgun (WGS) entry which is preliminary data.</text>
</comment>
<keyword evidence="3" id="KW-1185">Reference proteome</keyword>
<dbReference type="RefSeq" id="WP_342127935.1">
    <property type="nucleotide sequence ID" value="NZ_JBCAUS010000007.1"/>
</dbReference>
<protein>
    <submittedName>
        <fullName evidence="2">Winged helix-turn-helix domain-containing protein</fullName>
    </submittedName>
</protein>
<sequence>MTEQKLIVEEISLIHEEISGLRSELNRFRGEVAGSQTNSLLYEFRNQCAVEMVNGSLENAYELIGNEKKECPMQTKCIPHLVHFFEELADYTKNDQITGENIEKMRQGFEKLREMAPYDHCSNCIQKAEGYFDQQVGMLQTIGVYQNESNMQLQVQNLHEDKVANLIGDPLSSSVRIRILKALYEEGKTFTELSKLTELRGGNLLFHLEKLQNKGMIRQRGERGEYQISLQGYEALNAMAELVEKLGVNYSKTGSI</sequence>
<gene>
    <name evidence="2" type="ORF">WOA13_10940</name>
</gene>
<feature type="domain" description="HTH arsR-type" evidence="1">
    <location>
        <begin position="166"/>
        <end position="244"/>
    </location>
</feature>
<name>A0ABU9KVB0_9EURY</name>
<evidence type="ECO:0000313" key="2">
    <source>
        <dbReference type="EMBL" id="MEL4306334.1"/>
    </source>
</evidence>
<dbReference type="CDD" id="cd00090">
    <property type="entry name" value="HTH_ARSR"/>
    <property type="match status" value="1"/>
</dbReference>
<evidence type="ECO:0000313" key="3">
    <source>
        <dbReference type="Proteomes" id="UP001396646"/>
    </source>
</evidence>
<dbReference type="InterPro" id="IPR036390">
    <property type="entry name" value="WH_DNA-bd_sf"/>
</dbReference>
<dbReference type="SUPFAM" id="SSF46785">
    <property type="entry name" value="Winged helix' DNA-binding domain"/>
    <property type="match status" value="1"/>
</dbReference>
<organism evidence="2 3">
    <name type="scientific">Methanococcoides cohabitans</name>
    <dbReference type="NCBI Taxonomy" id="3136559"/>
    <lineage>
        <taxon>Archaea</taxon>
        <taxon>Methanobacteriati</taxon>
        <taxon>Methanobacteriota</taxon>
        <taxon>Stenosarchaea group</taxon>
        <taxon>Methanomicrobia</taxon>
        <taxon>Methanosarcinales</taxon>
        <taxon>Methanosarcinaceae</taxon>
        <taxon>Methanococcoides</taxon>
    </lineage>
</organism>
<dbReference type="Proteomes" id="UP001396646">
    <property type="component" value="Unassembled WGS sequence"/>
</dbReference>
<dbReference type="EMBL" id="JBCAUS010000007">
    <property type="protein sequence ID" value="MEL4306334.1"/>
    <property type="molecule type" value="Genomic_DNA"/>
</dbReference>
<reference evidence="2 3" key="1">
    <citation type="submission" date="2024-04" db="EMBL/GenBank/DDBJ databases">
        <title>Methanococcoides sp. LMO-2.</title>
        <authorList>
            <person name="Liang L."/>
        </authorList>
    </citation>
    <scope>NUCLEOTIDE SEQUENCE [LARGE SCALE GENOMIC DNA]</scope>
    <source>
        <strain evidence="2 3">LMO-2</strain>
    </source>
</reference>
<dbReference type="Gene3D" id="1.10.10.10">
    <property type="entry name" value="Winged helix-like DNA-binding domain superfamily/Winged helix DNA-binding domain"/>
    <property type="match status" value="1"/>
</dbReference>
<dbReference type="InterPro" id="IPR036388">
    <property type="entry name" value="WH-like_DNA-bd_sf"/>
</dbReference>
<proteinExistence type="predicted"/>
<accession>A0ABU9KVB0</accession>
<dbReference type="InterPro" id="IPR011991">
    <property type="entry name" value="ArsR-like_HTH"/>
</dbReference>
<dbReference type="InterPro" id="IPR001845">
    <property type="entry name" value="HTH_ArsR_DNA-bd_dom"/>
</dbReference>